<dbReference type="PANTHER" id="PTHR31285:SF0">
    <property type="entry name" value="NICOTINAMIDE MONONUCLEOTIDE ADENYLYLTRANSFERASE"/>
    <property type="match status" value="1"/>
</dbReference>
<protein>
    <recommendedName>
        <fullName evidence="3">Nicotinamide-nucleotide adenylyltransferase</fullName>
    </recommendedName>
</protein>
<evidence type="ECO:0008006" key="3">
    <source>
        <dbReference type="Google" id="ProtNLM"/>
    </source>
</evidence>
<reference evidence="1" key="1">
    <citation type="journal article" date="2021" name="Nat. Commun.">
        <title>Genetic determinants of endophytism in the Arabidopsis root mycobiome.</title>
        <authorList>
            <person name="Mesny F."/>
            <person name="Miyauchi S."/>
            <person name="Thiergart T."/>
            <person name="Pickel B."/>
            <person name="Atanasova L."/>
            <person name="Karlsson M."/>
            <person name="Huettel B."/>
            <person name="Barry K.W."/>
            <person name="Haridas S."/>
            <person name="Chen C."/>
            <person name="Bauer D."/>
            <person name="Andreopoulos W."/>
            <person name="Pangilinan J."/>
            <person name="LaButti K."/>
            <person name="Riley R."/>
            <person name="Lipzen A."/>
            <person name="Clum A."/>
            <person name="Drula E."/>
            <person name="Henrissat B."/>
            <person name="Kohler A."/>
            <person name="Grigoriev I.V."/>
            <person name="Martin F.M."/>
            <person name="Hacquard S."/>
        </authorList>
    </citation>
    <scope>NUCLEOTIDE SEQUENCE</scope>
    <source>
        <strain evidence="1">MPI-CAGE-CH-0243</strain>
    </source>
</reference>
<dbReference type="AlphaFoldDB" id="A0A9P9IM99"/>
<evidence type="ECO:0000313" key="1">
    <source>
        <dbReference type="EMBL" id="KAH7125702.1"/>
    </source>
</evidence>
<gene>
    <name evidence="1" type="ORF">B0J11DRAFT_529058</name>
</gene>
<dbReference type="GO" id="GO:0005737">
    <property type="term" value="C:cytoplasm"/>
    <property type="evidence" value="ECO:0007669"/>
    <property type="project" value="TreeGrafter"/>
</dbReference>
<dbReference type="Gene3D" id="3.40.50.620">
    <property type="entry name" value="HUPs"/>
    <property type="match status" value="1"/>
</dbReference>
<evidence type="ECO:0000313" key="2">
    <source>
        <dbReference type="Proteomes" id="UP000700596"/>
    </source>
</evidence>
<dbReference type="SUPFAM" id="SSF52374">
    <property type="entry name" value="Nucleotidylyl transferase"/>
    <property type="match status" value="1"/>
</dbReference>
<accession>A0A9P9IM99</accession>
<organism evidence="1 2">
    <name type="scientific">Dendryphion nanum</name>
    <dbReference type="NCBI Taxonomy" id="256645"/>
    <lineage>
        <taxon>Eukaryota</taxon>
        <taxon>Fungi</taxon>
        <taxon>Dikarya</taxon>
        <taxon>Ascomycota</taxon>
        <taxon>Pezizomycotina</taxon>
        <taxon>Dothideomycetes</taxon>
        <taxon>Pleosporomycetidae</taxon>
        <taxon>Pleosporales</taxon>
        <taxon>Torulaceae</taxon>
        <taxon>Dendryphion</taxon>
    </lineage>
</organism>
<dbReference type="GO" id="GO:0016887">
    <property type="term" value="F:ATP hydrolysis activity"/>
    <property type="evidence" value="ECO:0007669"/>
    <property type="project" value="TreeGrafter"/>
</dbReference>
<dbReference type="EMBL" id="JAGMWT010000007">
    <property type="protein sequence ID" value="KAH7125702.1"/>
    <property type="molecule type" value="Genomic_DNA"/>
</dbReference>
<sequence length="299" mass="33244">MAELRLLIPQLEAALQSFKTSGSKFLVLTTINPTPYQPKTLYVLDSSFNPPTKAHLAIASSALAESKSPHPRPFRLLVLFSIHNADKAPSPASFAERIALMTSFANDVSTELYKSPKLKLAENDANVSIDIGLTTEPYYTDKSIAIAETRPLFYAPLVNQVHLVGFDTLVRFCDPKYYPKSSPPLSALAPYFDAGHSLRVTLRPHDEKDESSKKYGSIEEQKKYVQELRDGKLEKEGFLKKWSDRIEITEGGASVGISSTMARKAAQAGDWDAIRKLCPGGVSERLEEWELYKEDSSDK</sequence>
<dbReference type="Proteomes" id="UP000700596">
    <property type="component" value="Unassembled WGS sequence"/>
</dbReference>
<name>A0A9P9IM99_9PLEO</name>
<dbReference type="GO" id="GO:0000309">
    <property type="term" value="F:nicotinamide-nucleotide adenylyltransferase activity"/>
    <property type="evidence" value="ECO:0007669"/>
    <property type="project" value="TreeGrafter"/>
</dbReference>
<dbReference type="GO" id="GO:0005634">
    <property type="term" value="C:nucleus"/>
    <property type="evidence" value="ECO:0007669"/>
    <property type="project" value="TreeGrafter"/>
</dbReference>
<dbReference type="InterPro" id="IPR014729">
    <property type="entry name" value="Rossmann-like_a/b/a_fold"/>
</dbReference>
<keyword evidence="2" id="KW-1185">Reference proteome</keyword>
<dbReference type="PANTHER" id="PTHR31285">
    <property type="entry name" value="NICOTINAMIDE MONONUCLEOTIDE ADENYLYLTRANSFERASE"/>
    <property type="match status" value="1"/>
</dbReference>
<comment type="caution">
    <text evidence="1">The sequence shown here is derived from an EMBL/GenBank/DDBJ whole genome shotgun (WGS) entry which is preliminary data.</text>
</comment>
<proteinExistence type="predicted"/>
<dbReference type="OrthoDB" id="5591297at2759"/>